<evidence type="ECO:0000313" key="3">
    <source>
        <dbReference type="EMBL" id="PLW67430.1"/>
    </source>
</evidence>
<organism evidence="3 4">
    <name type="scientific">Pseudohalioglobus lutimaris</name>
    <dbReference type="NCBI Taxonomy" id="1737061"/>
    <lineage>
        <taxon>Bacteria</taxon>
        <taxon>Pseudomonadati</taxon>
        <taxon>Pseudomonadota</taxon>
        <taxon>Gammaproteobacteria</taxon>
        <taxon>Cellvibrionales</taxon>
        <taxon>Halieaceae</taxon>
        <taxon>Pseudohalioglobus</taxon>
    </lineage>
</organism>
<sequence>MKTLKHLSVAAAVSDIISEIELSGGVIIDGLLSTETVEQFNAEINPFLEKKAINHAHPNAAVEFFHGPQTKHLTGVAGVSDTFVNQVLLHPLYKAVGDEFLLPNCAEYILNIAHVLDRGPGAGDQLIHRDQDVWPKKLTSAIGGHVQFASLVALSEYTADMGATRLVPGSHLWPGDREPKPEETVIAEMAPGSAVIYLGSTLHGAGPNKTDKVRRGMHTSFCLGWLRTEENSYLSAPLERVRKMPRRAQELLGYGVHDGIANGEGFLGAVDNGIPVDMIAAGTI</sequence>
<dbReference type="Proteomes" id="UP000235005">
    <property type="component" value="Unassembled WGS sequence"/>
</dbReference>
<dbReference type="Pfam" id="PF05721">
    <property type="entry name" value="PhyH"/>
    <property type="match status" value="1"/>
</dbReference>
<dbReference type="EMBL" id="PKUS01000029">
    <property type="protein sequence ID" value="PLW67430.1"/>
    <property type="molecule type" value="Genomic_DNA"/>
</dbReference>
<evidence type="ECO:0000256" key="1">
    <source>
        <dbReference type="ARBA" id="ARBA00022723"/>
    </source>
</evidence>
<accession>A0A2N5WYX5</accession>
<protein>
    <submittedName>
        <fullName evidence="3">Mitomycin antibiotic biosynthesis protein</fullName>
    </submittedName>
</protein>
<evidence type="ECO:0000313" key="4">
    <source>
        <dbReference type="Proteomes" id="UP000235005"/>
    </source>
</evidence>
<proteinExistence type="predicted"/>
<gene>
    <name evidence="3" type="ORF">C0039_16950</name>
</gene>
<keyword evidence="1" id="KW-0479">Metal-binding</keyword>
<reference evidence="3 4" key="1">
    <citation type="submission" date="2018-01" db="EMBL/GenBank/DDBJ databases">
        <title>The draft genome sequence of Halioglobus lutimaris HF004.</title>
        <authorList>
            <person name="Du Z.-J."/>
            <person name="Shi M.-J."/>
        </authorList>
    </citation>
    <scope>NUCLEOTIDE SEQUENCE [LARGE SCALE GENOMIC DNA]</scope>
    <source>
        <strain evidence="3 4">HF004</strain>
    </source>
</reference>
<dbReference type="GO" id="GO:0016706">
    <property type="term" value="F:2-oxoglutarate-dependent dioxygenase activity"/>
    <property type="evidence" value="ECO:0007669"/>
    <property type="project" value="UniProtKB-ARBA"/>
</dbReference>
<dbReference type="Gene3D" id="2.60.120.620">
    <property type="entry name" value="q2cbj1_9rhob like domain"/>
    <property type="match status" value="1"/>
</dbReference>
<dbReference type="GO" id="GO:0005506">
    <property type="term" value="F:iron ion binding"/>
    <property type="evidence" value="ECO:0007669"/>
    <property type="project" value="UniProtKB-ARBA"/>
</dbReference>
<dbReference type="SUPFAM" id="SSF51197">
    <property type="entry name" value="Clavaminate synthase-like"/>
    <property type="match status" value="1"/>
</dbReference>
<dbReference type="RefSeq" id="WP_101518753.1">
    <property type="nucleotide sequence ID" value="NZ_PKUS01000029.1"/>
</dbReference>
<dbReference type="PANTHER" id="PTHR20883:SF15">
    <property type="entry name" value="PHYTANOYL-COA DIOXYGENASE DOMAIN-CONTAINING PROTEIN 1"/>
    <property type="match status" value="1"/>
</dbReference>
<dbReference type="PANTHER" id="PTHR20883">
    <property type="entry name" value="PHYTANOYL-COA DIOXYGENASE DOMAIN CONTAINING 1"/>
    <property type="match status" value="1"/>
</dbReference>
<dbReference type="AlphaFoldDB" id="A0A2N5WYX5"/>
<evidence type="ECO:0000256" key="2">
    <source>
        <dbReference type="ARBA" id="ARBA00023004"/>
    </source>
</evidence>
<dbReference type="InterPro" id="IPR008775">
    <property type="entry name" value="Phytyl_CoA_dOase-like"/>
</dbReference>
<dbReference type="OrthoDB" id="9796766at2"/>
<keyword evidence="2" id="KW-0408">Iron</keyword>
<keyword evidence="4" id="KW-1185">Reference proteome</keyword>
<name>A0A2N5WYX5_9GAMM</name>
<comment type="caution">
    <text evidence="3">The sequence shown here is derived from an EMBL/GenBank/DDBJ whole genome shotgun (WGS) entry which is preliminary data.</text>
</comment>